<dbReference type="AlphaFoldDB" id="A0A8T3BH19"/>
<feature type="compositionally biased region" description="Basic and acidic residues" evidence="1">
    <location>
        <begin position="27"/>
        <end position="41"/>
    </location>
</feature>
<reference evidence="3" key="1">
    <citation type="journal article" date="2022" name="Front. Genet.">
        <title>Chromosome-Scale Assembly of the Dendrobium nobile Genome Provides Insights Into the Molecular Mechanism of the Biosynthesis of the Medicinal Active Ingredient of Dendrobium.</title>
        <authorList>
            <person name="Xu Q."/>
            <person name="Niu S.-C."/>
            <person name="Li K.-L."/>
            <person name="Zheng P.-J."/>
            <person name="Zhang X.-J."/>
            <person name="Jia Y."/>
            <person name="Liu Y."/>
            <person name="Niu Y.-X."/>
            <person name="Yu L.-H."/>
            <person name="Chen D.-F."/>
            <person name="Zhang G.-Q."/>
        </authorList>
    </citation>
    <scope>NUCLEOTIDE SEQUENCE</scope>
    <source>
        <tissue evidence="3">Leaf</tissue>
    </source>
</reference>
<feature type="region of interest" description="Disordered" evidence="1">
    <location>
        <begin position="22"/>
        <end position="41"/>
    </location>
</feature>
<name>A0A8T3BH19_DENNO</name>
<gene>
    <name evidence="3" type="ORF">KFK09_011846</name>
</gene>
<accession>A0A8T3BH19</accession>
<keyword evidence="2" id="KW-0472">Membrane</keyword>
<keyword evidence="2" id="KW-1133">Transmembrane helix</keyword>
<keyword evidence="2" id="KW-0812">Transmembrane</keyword>
<evidence type="ECO:0008006" key="5">
    <source>
        <dbReference type="Google" id="ProtNLM"/>
    </source>
</evidence>
<dbReference type="Proteomes" id="UP000829196">
    <property type="component" value="Unassembled WGS sequence"/>
</dbReference>
<proteinExistence type="predicted"/>
<evidence type="ECO:0000313" key="3">
    <source>
        <dbReference type="EMBL" id="KAI0511221.1"/>
    </source>
</evidence>
<dbReference type="EMBL" id="JAGYWB010000009">
    <property type="protein sequence ID" value="KAI0511221.1"/>
    <property type="molecule type" value="Genomic_DNA"/>
</dbReference>
<feature type="transmembrane region" description="Helical" evidence="2">
    <location>
        <begin position="52"/>
        <end position="73"/>
    </location>
</feature>
<keyword evidence="4" id="KW-1185">Reference proteome</keyword>
<evidence type="ECO:0000256" key="2">
    <source>
        <dbReference type="SAM" id="Phobius"/>
    </source>
</evidence>
<sequence length="160" mass="18061">MVPRQCTGHPEEANSRPCFANWRQKQKQRERERERGAGQDETVAKLDEHKQVLAIVLVQIIFAFMAIFTKAALTAGLRPMTFVFYRQSIAAPMLIPTSVFSRGESIAYLSLGCKASGWSLLLLLLGLEIPTKTTIPLHFWKHILLVFMVHSTGTHLQELS</sequence>
<evidence type="ECO:0000256" key="1">
    <source>
        <dbReference type="SAM" id="MobiDB-lite"/>
    </source>
</evidence>
<protein>
    <recommendedName>
        <fullName evidence="5">WAT1-related protein</fullName>
    </recommendedName>
</protein>
<evidence type="ECO:0000313" key="4">
    <source>
        <dbReference type="Proteomes" id="UP000829196"/>
    </source>
</evidence>
<organism evidence="3 4">
    <name type="scientific">Dendrobium nobile</name>
    <name type="common">Orchid</name>
    <dbReference type="NCBI Taxonomy" id="94219"/>
    <lineage>
        <taxon>Eukaryota</taxon>
        <taxon>Viridiplantae</taxon>
        <taxon>Streptophyta</taxon>
        <taxon>Embryophyta</taxon>
        <taxon>Tracheophyta</taxon>
        <taxon>Spermatophyta</taxon>
        <taxon>Magnoliopsida</taxon>
        <taxon>Liliopsida</taxon>
        <taxon>Asparagales</taxon>
        <taxon>Orchidaceae</taxon>
        <taxon>Epidendroideae</taxon>
        <taxon>Malaxideae</taxon>
        <taxon>Dendrobiinae</taxon>
        <taxon>Dendrobium</taxon>
    </lineage>
</organism>
<comment type="caution">
    <text evidence="3">The sequence shown here is derived from an EMBL/GenBank/DDBJ whole genome shotgun (WGS) entry which is preliminary data.</text>
</comment>